<dbReference type="RefSeq" id="WP_141198132.1">
    <property type="nucleotide sequence ID" value="NZ_CP041186.1"/>
</dbReference>
<dbReference type="SMART" id="SM00448">
    <property type="entry name" value="REC"/>
    <property type="match status" value="2"/>
</dbReference>
<keyword evidence="1 3" id="KW-0597">Phosphoprotein</keyword>
<dbReference type="InterPro" id="IPR008207">
    <property type="entry name" value="Sig_transdc_His_kin_Hpt_dom"/>
</dbReference>
<evidence type="ECO:0000256" key="2">
    <source>
        <dbReference type="PROSITE-ProRule" id="PRU00110"/>
    </source>
</evidence>
<name>A0A4Y6PTK2_PERCE</name>
<feature type="modified residue" description="Phosphohistidine" evidence="2">
    <location>
        <position position="142"/>
    </location>
</feature>
<feature type="modified residue" description="4-aspartylphosphate" evidence="3">
    <location>
        <position position="326"/>
    </location>
</feature>
<dbReference type="CDD" id="cd00156">
    <property type="entry name" value="REC"/>
    <property type="match status" value="1"/>
</dbReference>
<dbReference type="Pfam" id="PF01627">
    <property type="entry name" value="Hpt"/>
    <property type="match status" value="1"/>
</dbReference>
<feature type="domain" description="HPt" evidence="6">
    <location>
        <begin position="95"/>
        <end position="206"/>
    </location>
</feature>
<dbReference type="Gene3D" id="3.40.50.2300">
    <property type="match status" value="2"/>
</dbReference>
<evidence type="ECO:0000256" key="1">
    <source>
        <dbReference type="ARBA" id="ARBA00022553"/>
    </source>
</evidence>
<feature type="modified residue" description="4-aspartylphosphate" evidence="3">
    <location>
        <position position="462"/>
    </location>
</feature>
<protein>
    <submittedName>
        <fullName evidence="7">Response regulator</fullName>
    </submittedName>
</protein>
<dbReference type="InterPro" id="IPR001789">
    <property type="entry name" value="Sig_transdc_resp-reg_receiver"/>
</dbReference>
<proteinExistence type="predicted"/>
<dbReference type="Pfam" id="PF00072">
    <property type="entry name" value="Response_reg"/>
    <property type="match status" value="2"/>
</dbReference>
<feature type="domain" description="Response regulatory" evidence="5">
    <location>
        <begin position="277"/>
        <end position="393"/>
    </location>
</feature>
<dbReference type="InterPro" id="IPR050595">
    <property type="entry name" value="Bact_response_regulator"/>
</dbReference>
<dbReference type="Proteomes" id="UP000315995">
    <property type="component" value="Chromosome"/>
</dbReference>
<dbReference type="GO" id="GO:0000160">
    <property type="term" value="P:phosphorelay signal transduction system"/>
    <property type="evidence" value="ECO:0007669"/>
    <property type="project" value="InterPro"/>
</dbReference>
<accession>A0A5B8Y917</accession>
<dbReference type="PANTHER" id="PTHR44591:SF25">
    <property type="entry name" value="CHEMOTAXIS TWO-COMPONENT RESPONSE REGULATOR"/>
    <property type="match status" value="1"/>
</dbReference>
<accession>A0A4Y6PTK2</accession>
<evidence type="ECO:0000313" key="8">
    <source>
        <dbReference type="Proteomes" id="UP000315995"/>
    </source>
</evidence>
<evidence type="ECO:0000259" key="5">
    <source>
        <dbReference type="PROSITE" id="PS50110"/>
    </source>
</evidence>
<dbReference type="OrthoDB" id="9786548at2"/>
<sequence length="534" mass="58223">MSMNSDAEAVVEELVDELVDVRLRFAELALTDGQLSKGFRTIADGLGQVLGELEDEAETDQARLGVVLQGLRALADVLEAREAPDEVAAHGSEAPDDPAAQFHAMFRKEARKRLSGLSISMMGIFSERASKDALDQTASHLHAMKGAASMVGFTTIAQLVSAMEKVVLDMKRYEPDERTWPVRSLMRGFQLLEGAVNHPGLEIDEEQAGGVVRMLETCREAASANSPSSAESSAEAANLSDQPEDMAQMRTTQPLEAAPRKPARRRFEEYDGPVEKRILIVDDIEAIAASVGFVLSELDVPIDMAENGEEALDMLRERPYSLVVSDVDMPRMNGMALTRMIRSDEYMSDIPVILLTSLDRPDERDAGIEAGATDYIIKGSIGGGELLNRVKELLEIAPDVPAGDFPPEARQHRILIAEDVETIAASIAFVLSEGPFEIEIARNGAKALARLEEESYDLLLSDVQMPEMSGMELLAAVRSHERFSELPVILLTSLQDPEVQEEALDAGANRFLIKGEVPGATLRQIIEEVASTKS</sequence>
<evidence type="ECO:0000313" key="7">
    <source>
        <dbReference type="EMBL" id="QDG51652.1"/>
    </source>
</evidence>
<feature type="domain" description="Response regulatory" evidence="5">
    <location>
        <begin position="413"/>
        <end position="529"/>
    </location>
</feature>
<feature type="region of interest" description="Disordered" evidence="4">
    <location>
        <begin position="222"/>
        <end position="244"/>
    </location>
</feature>
<dbReference type="EMBL" id="CP041186">
    <property type="protein sequence ID" value="QDG51652.1"/>
    <property type="molecule type" value="Genomic_DNA"/>
</dbReference>
<dbReference type="InterPro" id="IPR036641">
    <property type="entry name" value="HPT_dom_sf"/>
</dbReference>
<evidence type="ECO:0000256" key="3">
    <source>
        <dbReference type="PROSITE-ProRule" id="PRU00169"/>
    </source>
</evidence>
<organism evidence="7 8">
    <name type="scientific">Persicimonas caeni</name>
    <dbReference type="NCBI Taxonomy" id="2292766"/>
    <lineage>
        <taxon>Bacteria</taxon>
        <taxon>Deltaproteobacteria</taxon>
        <taxon>Bradymonadales</taxon>
        <taxon>Bradymonadaceae</taxon>
        <taxon>Persicimonas</taxon>
    </lineage>
</organism>
<feature type="compositionally biased region" description="Low complexity" evidence="4">
    <location>
        <begin position="222"/>
        <end position="240"/>
    </location>
</feature>
<dbReference type="AlphaFoldDB" id="A0A4Y6PTK2"/>
<dbReference type="Gene3D" id="1.20.120.160">
    <property type="entry name" value="HPT domain"/>
    <property type="match status" value="1"/>
</dbReference>
<dbReference type="PANTHER" id="PTHR44591">
    <property type="entry name" value="STRESS RESPONSE REGULATOR PROTEIN 1"/>
    <property type="match status" value="1"/>
</dbReference>
<dbReference type="InterPro" id="IPR011006">
    <property type="entry name" value="CheY-like_superfamily"/>
</dbReference>
<dbReference type="CDD" id="cd17574">
    <property type="entry name" value="REC_OmpR"/>
    <property type="match status" value="1"/>
</dbReference>
<evidence type="ECO:0000256" key="4">
    <source>
        <dbReference type="SAM" id="MobiDB-lite"/>
    </source>
</evidence>
<dbReference type="SUPFAM" id="SSF47226">
    <property type="entry name" value="Histidine-containing phosphotransfer domain, HPT domain"/>
    <property type="match status" value="1"/>
</dbReference>
<dbReference type="SUPFAM" id="SSF52172">
    <property type="entry name" value="CheY-like"/>
    <property type="match status" value="2"/>
</dbReference>
<gene>
    <name evidence="7" type="ORF">FIV42_13105</name>
</gene>
<evidence type="ECO:0000259" key="6">
    <source>
        <dbReference type="PROSITE" id="PS50894"/>
    </source>
</evidence>
<dbReference type="PROSITE" id="PS50894">
    <property type="entry name" value="HPT"/>
    <property type="match status" value="1"/>
</dbReference>
<keyword evidence="8" id="KW-1185">Reference proteome</keyword>
<reference evidence="7 8" key="1">
    <citation type="submission" date="2019-06" db="EMBL/GenBank/DDBJ databases">
        <title>Persicimonas caeni gen. nov., sp. nov., a predatory bacterium isolated from solar saltern.</title>
        <authorList>
            <person name="Wang S."/>
        </authorList>
    </citation>
    <scope>NUCLEOTIDE SEQUENCE [LARGE SCALE GENOMIC DNA]</scope>
    <source>
        <strain evidence="7 8">YN101</strain>
    </source>
</reference>
<dbReference type="PROSITE" id="PS50110">
    <property type="entry name" value="RESPONSE_REGULATORY"/>
    <property type="match status" value="2"/>
</dbReference>